<evidence type="ECO:0000256" key="1">
    <source>
        <dbReference type="SAM" id="Phobius"/>
    </source>
</evidence>
<keyword evidence="1" id="KW-0812">Transmembrane</keyword>
<feature type="transmembrane region" description="Helical" evidence="1">
    <location>
        <begin position="128"/>
        <end position="146"/>
    </location>
</feature>
<protein>
    <recommendedName>
        <fullName evidence="4">EamA-like transporter family protein</fullName>
    </recommendedName>
</protein>
<dbReference type="InterPro" id="IPR006750">
    <property type="entry name" value="YdcZ"/>
</dbReference>
<reference evidence="2" key="1">
    <citation type="submission" date="2017-02" db="EMBL/GenBank/DDBJ databases">
        <title>Draft Genome Sequence of the Salt Water Bacterium Oceanospirillum linum ATCC 11336.</title>
        <authorList>
            <person name="Trachtenberg A.M."/>
            <person name="Carney J.G."/>
            <person name="Linnane J.D."/>
            <person name="Rheaume B.A."/>
            <person name="Pitts N.L."/>
            <person name="Mykles D.L."/>
            <person name="Maclea K.S."/>
        </authorList>
    </citation>
    <scope>NUCLEOTIDE SEQUENCE [LARGE SCALE GENOMIC DNA]</scope>
    <source>
        <strain evidence="2">ATCC 11336</strain>
    </source>
</reference>
<organism evidence="2 3">
    <name type="scientific">Oceanospirillum linum</name>
    <dbReference type="NCBI Taxonomy" id="966"/>
    <lineage>
        <taxon>Bacteria</taxon>
        <taxon>Pseudomonadati</taxon>
        <taxon>Pseudomonadota</taxon>
        <taxon>Gammaproteobacteria</taxon>
        <taxon>Oceanospirillales</taxon>
        <taxon>Oceanospirillaceae</taxon>
        <taxon>Oceanospirillum</taxon>
    </lineage>
</organism>
<dbReference type="RefSeq" id="WP_078320791.1">
    <property type="nucleotide sequence ID" value="NZ_FXTS01000011.1"/>
</dbReference>
<feature type="transmembrane region" description="Helical" evidence="1">
    <location>
        <begin position="6"/>
        <end position="24"/>
    </location>
</feature>
<evidence type="ECO:0000313" key="3">
    <source>
        <dbReference type="Proteomes" id="UP000190064"/>
    </source>
</evidence>
<dbReference type="PANTHER" id="PTHR34821">
    <property type="entry name" value="INNER MEMBRANE PROTEIN YDCZ"/>
    <property type="match status" value="1"/>
</dbReference>
<dbReference type="GO" id="GO:0005886">
    <property type="term" value="C:plasma membrane"/>
    <property type="evidence" value="ECO:0007669"/>
    <property type="project" value="TreeGrafter"/>
</dbReference>
<sequence>MNNALIYAVCMLIAGIGIPTMAMLNGGLGGKLMSSTLATAISLAVGFTAAVIYLLATEGMPTQLFQSDTPFYFYLGGFCVAFYIISVTWIAPRFGISNAIAFALLGQLISMSAIDHFGLLGAQQYGLTTQRMVGLAFMAAGVFMVLDKVKPAAIQ</sequence>
<dbReference type="Pfam" id="PF04657">
    <property type="entry name" value="DMT_YdcZ"/>
    <property type="match status" value="1"/>
</dbReference>
<proteinExistence type="predicted"/>
<accession>A0A1T1H808</accession>
<feature type="transmembrane region" description="Helical" evidence="1">
    <location>
        <begin position="36"/>
        <end position="56"/>
    </location>
</feature>
<dbReference type="AlphaFoldDB" id="A0A1T1H808"/>
<comment type="caution">
    <text evidence="2">The sequence shown here is derived from an EMBL/GenBank/DDBJ whole genome shotgun (WGS) entry which is preliminary data.</text>
</comment>
<name>A0A1T1H808_OCELI</name>
<keyword evidence="1" id="KW-1133">Transmembrane helix</keyword>
<keyword evidence="1" id="KW-0472">Membrane</keyword>
<keyword evidence="3" id="KW-1185">Reference proteome</keyword>
<dbReference type="STRING" id="966.BTA35_0215870"/>
<gene>
    <name evidence="2" type="ORF">BTA35_0215870</name>
</gene>
<evidence type="ECO:0008006" key="4">
    <source>
        <dbReference type="Google" id="ProtNLM"/>
    </source>
</evidence>
<feature type="transmembrane region" description="Helical" evidence="1">
    <location>
        <begin position="71"/>
        <end position="92"/>
    </location>
</feature>
<evidence type="ECO:0000313" key="2">
    <source>
        <dbReference type="EMBL" id="OOV85983.1"/>
    </source>
</evidence>
<dbReference type="PANTHER" id="PTHR34821:SF2">
    <property type="entry name" value="INNER MEMBRANE PROTEIN YDCZ"/>
    <property type="match status" value="1"/>
</dbReference>
<dbReference type="Proteomes" id="UP000190064">
    <property type="component" value="Unassembled WGS sequence"/>
</dbReference>
<dbReference type="EMBL" id="MTSD02000010">
    <property type="protein sequence ID" value="OOV85983.1"/>
    <property type="molecule type" value="Genomic_DNA"/>
</dbReference>
<feature type="transmembrane region" description="Helical" evidence="1">
    <location>
        <begin position="99"/>
        <end position="122"/>
    </location>
</feature>